<reference evidence="3 4" key="1">
    <citation type="submission" date="2016-11" db="EMBL/GenBank/DDBJ databases">
        <authorList>
            <person name="Jaros S."/>
            <person name="Januszkiewicz K."/>
            <person name="Wedrychowicz H."/>
        </authorList>
    </citation>
    <scope>NUCLEOTIDE SEQUENCE [LARGE SCALE GENOMIC DNA]</scope>
    <source>
        <strain evidence="3 4">DSM 46144</strain>
    </source>
</reference>
<evidence type="ECO:0000256" key="2">
    <source>
        <dbReference type="SAM" id="Phobius"/>
    </source>
</evidence>
<organism evidence="3 4">
    <name type="scientific">Cryptosporangium aurantiacum</name>
    <dbReference type="NCBI Taxonomy" id="134849"/>
    <lineage>
        <taxon>Bacteria</taxon>
        <taxon>Bacillati</taxon>
        <taxon>Actinomycetota</taxon>
        <taxon>Actinomycetes</taxon>
        <taxon>Cryptosporangiales</taxon>
        <taxon>Cryptosporangiaceae</taxon>
        <taxon>Cryptosporangium</taxon>
    </lineage>
</organism>
<keyword evidence="2" id="KW-0472">Membrane</keyword>
<evidence type="ECO:0000313" key="4">
    <source>
        <dbReference type="Proteomes" id="UP000184440"/>
    </source>
</evidence>
<dbReference type="AlphaFoldDB" id="A0A1M7IHN2"/>
<gene>
    <name evidence="3" type="ORF">SAMN05443668_101499</name>
</gene>
<dbReference type="EMBL" id="FRCS01000001">
    <property type="protein sequence ID" value="SHM40346.1"/>
    <property type="molecule type" value="Genomic_DNA"/>
</dbReference>
<keyword evidence="2" id="KW-0812">Transmembrane</keyword>
<dbReference type="Proteomes" id="UP000184440">
    <property type="component" value="Unassembled WGS sequence"/>
</dbReference>
<name>A0A1M7IHN2_9ACTN</name>
<sequence length="94" mass="9948">MFAQRSDDVARPGPAGDSAPPHHRGVTRPLPRDSNRRAGGVHPAAPALVLLLSSAAVNVLDHGAPRLAVAVFGILLSAYLFGRAFGPARFFRDR</sequence>
<feature type="compositionally biased region" description="Basic and acidic residues" evidence="1">
    <location>
        <begin position="1"/>
        <end position="10"/>
    </location>
</feature>
<dbReference type="STRING" id="134849.SAMN05443668_101499"/>
<keyword evidence="4" id="KW-1185">Reference proteome</keyword>
<proteinExistence type="predicted"/>
<feature type="transmembrane region" description="Helical" evidence="2">
    <location>
        <begin position="40"/>
        <end position="60"/>
    </location>
</feature>
<feature type="region of interest" description="Disordered" evidence="1">
    <location>
        <begin position="1"/>
        <end position="40"/>
    </location>
</feature>
<accession>A0A1M7IHN2</accession>
<evidence type="ECO:0000256" key="1">
    <source>
        <dbReference type="SAM" id="MobiDB-lite"/>
    </source>
</evidence>
<evidence type="ECO:0000313" key="3">
    <source>
        <dbReference type="EMBL" id="SHM40346.1"/>
    </source>
</evidence>
<protein>
    <submittedName>
        <fullName evidence="3">Uncharacterized protein</fullName>
    </submittedName>
</protein>
<feature type="transmembrane region" description="Helical" evidence="2">
    <location>
        <begin position="66"/>
        <end position="86"/>
    </location>
</feature>
<keyword evidence="2" id="KW-1133">Transmembrane helix</keyword>